<dbReference type="RefSeq" id="XP_025374086.1">
    <property type="nucleotide sequence ID" value="XM_025522950.1"/>
</dbReference>
<feature type="transmembrane region" description="Helical" evidence="5">
    <location>
        <begin position="209"/>
        <end position="230"/>
    </location>
</feature>
<name>A0A316YE18_9BASI</name>
<dbReference type="InParanoid" id="A0A316YE18"/>
<comment type="subcellular location">
    <subcellularLocation>
        <location evidence="1">Membrane</location>
        <topology evidence="1">Multi-pass membrane protein</topology>
    </subcellularLocation>
</comment>
<evidence type="ECO:0000256" key="1">
    <source>
        <dbReference type="ARBA" id="ARBA00004141"/>
    </source>
</evidence>
<dbReference type="STRING" id="215250.A0A316YE18"/>
<dbReference type="GO" id="GO:0016020">
    <property type="term" value="C:membrane"/>
    <property type="evidence" value="ECO:0007669"/>
    <property type="project" value="UniProtKB-SubCell"/>
</dbReference>
<evidence type="ECO:0000256" key="2">
    <source>
        <dbReference type="ARBA" id="ARBA00022692"/>
    </source>
</evidence>
<organism evidence="6 7">
    <name type="scientific">Acaromyces ingoldii</name>
    <dbReference type="NCBI Taxonomy" id="215250"/>
    <lineage>
        <taxon>Eukaryota</taxon>
        <taxon>Fungi</taxon>
        <taxon>Dikarya</taxon>
        <taxon>Basidiomycota</taxon>
        <taxon>Ustilaginomycotina</taxon>
        <taxon>Exobasidiomycetes</taxon>
        <taxon>Exobasidiales</taxon>
        <taxon>Cryptobasidiaceae</taxon>
        <taxon>Acaromyces</taxon>
    </lineage>
</organism>
<reference evidence="6 7" key="1">
    <citation type="journal article" date="2018" name="Mol. Biol. Evol.">
        <title>Broad Genomic Sampling Reveals a Smut Pathogenic Ancestry of the Fungal Clade Ustilaginomycotina.</title>
        <authorList>
            <person name="Kijpornyongpan T."/>
            <person name="Mondo S.J."/>
            <person name="Barry K."/>
            <person name="Sandor L."/>
            <person name="Lee J."/>
            <person name="Lipzen A."/>
            <person name="Pangilinan J."/>
            <person name="LaButti K."/>
            <person name="Hainaut M."/>
            <person name="Henrissat B."/>
            <person name="Grigoriev I.V."/>
            <person name="Spatafora J.W."/>
            <person name="Aime M.C."/>
        </authorList>
    </citation>
    <scope>NUCLEOTIDE SEQUENCE [LARGE SCALE GENOMIC DNA]</scope>
    <source>
        <strain evidence="6 7">MCA 4198</strain>
    </source>
</reference>
<dbReference type="AlphaFoldDB" id="A0A316YE18"/>
<dbReference type="PANTHER" id="PTHR31465">
    <property type="entry name" value="PROTEIN RTA1-RELATED"/>
    <property type="match status" value="1"/>
</dbReference>
<keyword evidence="3 5" id="KW-1133">Transmembrane helix</keyword>
<gene>
    <name evidence="6" type="ORF">FA10DRAFT_269975</name>
</gene>
<evidence type="ECO:0000256" key="3">
    <source>
        <dbReference type="ARBA" id="ARBA00022989"/>
    </source>
</evidence>
<dbReference type="PANTHER" id="PTHR31465:SF1">
    <property type="entry name" value="PROTEIN RTA1-RELATED"/>
    <property type="match status" value="1"/>
</dbReference>
<dbReference type="InterPro" id="IPR007568">
    <property type="entry name" value="RTA1"/>
</dbReference>
<keyword evidence="2 5" id="KW-0812">Transmembrane</keyword>
<feature type="transmembrane region" description="Helical" evidence="5">
    <location>
        <begin position="160"/>
        <end position="188"/>
    </location>
</feature>
<dbReference type="OrthoDB" id="3358017at2759"/>
<dbReference type="FunCoup" id="A0A316YE18">
    <property type="interactions" value="24"/>
</dbReference>
<dbReference type="Proteomes" id="UP000245768">
    <property type="component" value="Unassembled WGS sequence"/>
</dbReference>
<evidence type="ECO:0000256" key="4">
    <source>
        <dbReference type="ARBA" id="ARBA00023136"/>
    </source>
</evidence>
<evidence type="ECO:0000256" key="5">
    <source>
        <dbReference type="SAM" id="Phobius"/>
    </source>
</evidence>
<accession>A0A316YE18</accession>
<feature type="transmembrane region" description="Helical" evidence="5">
    <location>
        <begin position="19"/>
        <end position="37"/>
    </location>
</feature>
<evidence type="ECO:0000313" key="7">
    <source>
        <dbReference type="Proteomes" id="UP000245768"/>
    </source>
</evidence>
<evidence type="ECO:0008006" key="8">
    <source>
        <dbReference type="Google" id="ProtNLM"/>
    </source>
</evidence>
<dbReference type="Pfam" id="PF04479">
    <property type="entry name" value="RTA1"/>
    <property type="match status" value="1"/>
</dbReference>
<keyword evidence="7" id="KW-1185">Reference proteome</keyword>
<sequence>MSASELCRYTVIHYKPNKAVNLVVGAIYIAWAIAFAVHQFRWRSRSAPGWRWGWVLPGGCIFSGIGYFIRPQIDPCDFKLGTFIGQQMLIILSPCFFIAFNYAIFGRAITATREPRLSWIAPDKVSKIFVWSDVITFWIQGGAGGLQAKQGPLQVWGSRIFLVGVGLQALSYCVFTSLVVTAHARASVGRCRSMSQSQLGADAVRRLRHLFWAFHVTNAFYLVRCTYRVLEYAFGNDSILMKSEGWLIGLDAAPILLALAVWILRYPIATVCLINDGHQENPLETVKMLPEDASAENVNYYSSKHVSRDLA</sequence>
<dbReference type="GeneID" id="37044866"/>
<keyword evidence="4 5" id="KW-0472">Membrane</keyword>
<evidence type="ECO:0000313" key="6">
    <source>
        <dbReference type="EMBL" id="PWN86888.1"/>
    </source>
</evidence>
<feature type="transmembrane region" description="Helical" evidence="5">
    <location>
        <begin position="89"/>
        <end position="108"/>
    </location>
</feature>
<protein>
    <recommendedName>
        <fullName evidence="8">RTA1-domain-containing protein</fullName>
    </recommendedName>
</protein>
<proteinExistence type="predicted"/>
<feature type="transmembrane region" description="Helical" evidence="5">
    <location>
        <begin position="49"/>
        <end position="69"/>
    </location>
</feature>
<dbReference type="EMBL" id="KZ819642">
    <property type="protein sequence ID" value="PWN86888.1"/>
    <property type="molecule type" value="Genomic_DNA"/>
</dbReference>
<feature type="transmembrane region" description="Helical" evidence="5">
    <location>
        <begin position="245"/>
        <end position="264"/>
    </location>
</feature>